<keyword evidence="3" id="KW-1185">Reference proteome</keyword>
<organism evidence="2 3">
    <name type="scientific">Datura stramonium</name>
    <name type="common">Jimsonweed</name>
    <name type="synonym">Common thornapple</name>
    <dbReference type="NCBI Taxonomy" id="4076"/>
    <lineage>
        <taxon>Eukaryota</taxon>
        <taxon>Viridiplantae</taxon>
        <taxon>Streptophyta</taxon>
        <taxon>Embryophyta</taxon>
        <taxon>Tracheophyta</taxon>
        <taxon>Spermatophyta</taxon>
        <taxon>Magnoliopsida</taxon>
        <taxon>eudicotyledons</taxon>
        <taxon>Gunneridae</taxon>
        <taxon>Pentapetalae</taxon>
        <taxon>asterids</taxon>
        <taxon>lamiids</taxon>
        <taxon>Solanales</taxon>
        <taxon>Solanaceae</taxon>
        <taxon>Solanoideae</taxon>
        <taxon>Datureae</taxon>
        <taxon>Datura</taxon>
    </lineage>
</organism>
<sequence length="223" mass="24386">MAPGEGAAMPLMNRMVLRPSFDSDGRHRSHETGPLLLRKSPAPSPSLPGEKSGVSHLVLAQCAPFFGVPCPVHWAVGLPSTCPLLLPPLGGRSARYPDFSLCWGPPIAIAMLWQLQLATTGARLMRPEWASWSASIRIMLGSFAFARSREILQVLRPRFHRRGHLSTGTTKKSHADVTVIDGLIILDHEDPSRASGFHSNHIDDKSLVLCHKNLESVSWVKIG</sequence>
<proteinExistence type="predicted"/>
<protein>
    <submittedName>
        <fullName evidence="2">Uncharacterized protein</fullName>
    </submittedName>
</protein>
<accession>A0ABS8UN65</accession>
<gene>
    <name evidence="2" type="ORF">HAX54_017214</name>
</gene>
<dbReference type="Proteomes" id="UP000823775">
    <property type="component" value="Unassembled WGS sequence"/>
</dbReference>
<name>A0ABS8UN65_DATST</name>
<feature type="region of interest" description="Disordered" evidence="1">
    <location>
        <begin position="20"/>
        <end position="49"/>
    </location>
</feature>
<evidence type="ECO:0000313" key="3">
    <source>
        <dbReference type="Proteomes" id="UP000823775"/>
    </source>
</evidence>
<dbReference type="EMBL" id="JACEIK010002131">
    <property type="protein sequence ID" value="MCD9559316.1"/>
    <property type="molecule type" value="Genomic_DNA"/>
</dbReference>
<evidence type="ECO:0000313" key="2">
    <source>
        <dbReference type="EMBL" id="MCD9559316.1"/>
    </source>
</evidence>
<evidence type="ECO:0000256" key="1">
    <source>
        <dbReference type="SAM" id="MobiDB-lite"/>
    </source>
</evidence>
<comment type="caution">
    <text evidence="2">The sequence shown here is derived from an EMBL/GenBank/DDBJ whole genome shotgun (WGS) entry which is preliminary data.</text>
</comment>
<reference evidence="2 3" key="1">
    <citation type="journal article" date="2021" name="BMC Genomics">
        <title>Datura genome reveals duplications of psychoactive alkaloid biosynthetic genes and high mutation rate following tissue culture.</title>
        <authorList>
            <person name="Rajewski A."/>
            <person name="Carter-House D."/>
            <person name="Stajich J."/>
            <person name="Litt A."/>
        </authorList>
    </citation>
    <scope>NUCLEOTIDE SEQUENCE [LARGE SCALE GENOMIC DNA]</scope>
    <source>
        <strain evidence="2">AR-01</strain>
    </source>
</reference>